<evidence type="ECO:0000313" key="2">
    <source>
        <dbReference type="Proteomes" id="UP000805193"/>
    </source>
</evidence>
<sequence length="904" mass="100160">MSLKEEEADSPRRSPRPDAGPPARGTGLVYDERMAEHLCLWDPEYPECPERLTKSWERCVEYGLVDRCVRIPARFAEEDEVLTLHGPPGHHAMGSEYCGYCFFNNVAIAADHAVKHLNVNRVLIVDWDVHHGQATQYMFYDNPKVLYLSVHRYEHGEFWPELRESNFNYVGKGEGAGHNINIPLNKVGMGNADYMAIFNNIVLPVAYEYQPELVIISSGYDAAIGCPEGHMEVTPCAYAHMLNSLMALAGGKVCVVLEGGYCISSLAEGVALTLRTLLGDPCPDLGPLGKPCDSITDTILDVISVQRPYWKSLQFQGTFSQQSTGLSPRVFHSTRREHLPKIEYRGQLGVRRPDAFPTRSAYYVHDAGTKSRLEREIEALRKATDLGVAPHRTCLVFDQKMALHRCINERGHPEKPERILNIWKILGKRGLIDKCLLLESRPATIEELLLVHDKAYVEKMRNSQELNKPDLIKLQYTFSSVYLCADTFQSALLAAGSLLQVVDAVCSRKCRNGVAVVRPPGHHAERDMASGFCIFSNVAIAAAYALERHGLQRILVLDWDVHHGNGTQHAFYGDPRVLYMSIHRHDHGMFFPCSSDADYCAVGEGDGRGFNVNVAWNSDGLTDGDYFAAFFQVILPIAYMYSPELVLVSCGFDSCVGDCLGNCRVTAEAYGHFTHLLTSLAQGRVILALEGGYNLSKIPSAMSHCVGALLGEKPPPLRQNLAPSASAVKSILHTVEAHKQFWSCLQFDGCPSSQSIRSSRSEVETGAAALPADNGEAGLPISAAGLVLEDMDAPYCVQPEPWCPHLSDLPPLPPSGLCDPHDPCLVCGVRQEVWACLHCFEAYCSRYVNGHMVQHHEESNHNMVLSYSDLSVWCYPCNAYISNAVLQPAKEDAYLKKFGTLDYV</sequence>
<accession>A0AC60P086</accession>
<dbReference type="Proteomes" id="UP000805193">
    <property type="component" value="Unassembled WGS sequence"/>
</dbReference>
<comment type="caution">
    <text evidence="1">The sequence shown here is derived from an EMBL/GenBank/DDBJ whole genome shotgun (WGS) entry which is preliminary data.</text>
</comment>
<name>A0AC60P086_IXOPE</name>
<dbReference type="EMBL" id="JABSTQ010011320">
    <property type="protein sequence ID" value="KAG0412804.1"/>
    <property type="molecule type" value="Genomic_DNA"/>
</dbReference>
<keyword evidence="2" id="KW-1185">Reference proteome</keyword>
<gene>
    <name evidence="1" type="ORF">HPB47_010038</name>
</gene>
<organism evidence="1 2">
    <name type="scientific">Ixodes persulcatus</name>
    <name type="common">Taiga tick</name>
    <dbReference type="NCBI Taxonomy" id="34615"/>
    <lineage>
        <taxon>Eukaryota</taxon>
        <taxon>Metazoa</taxon>
        <taxon>Ecdysozoa</taxon>
        <taxon>Arthropoda</taxon>
        <taxon>Chelicerata</taxon>
        <taxon>Arachnida</taxon>
        <taxon>Acari</taxon>
        <taxon>Parasitiformes</taxon>
        <taxon>Ixodida</taxon>
        <taxon>Ixodoidea</taxon>
        <taxon>Ixodidae</taxon>
        <taxon>Ixodinae</taxon>
        <taxon>Ixodes</taxon>
    </lineage>
</organism>
<reference evidence="1 2" key="1">
    <citation type="journal article" date="2020" name="Cell">
        <title>Large-Scale Comparative Analyses of Tick Genomes Elucidate Their Genetic Diversity and Vector Capacities.</title>
        <authorList>
            <consortium name="Tick Genome and Microbiome Consortium (TIGMIC)"/>
            <person name="Jia N."/>
            <person name="Wang J."/>
            <person name="Shi W."/>
            <person name="Du L."/>
            <person name="Sun Y."/>
            <person name="Zhan W."/>
            <person name="Jiang J.F."/>
            <person name="Wang Q."/>
            <person name="Zhang B."/>
            <person name="Ji P."/>
            <person name="Bell-Sakyi L."/>
            <person name="Cui X.M."/>
            <person name="Yuan T.T."/>
            <person name="Jiang B.G."/>
            <person name="Yang W.F."/>
            <person name="Lam T.T."/>
            <person name="Chang Q.C."/>
            <person name="Ding S.J."/>
            <person name="Wang X.J."/>
            <person name="Zhu J.G."/>
            <person name="Ruan X.D."/>
            <person name="Zhao L."/>
            <person name="Wei J.T."/>
            <person name="Ye R.Z."/>
            <person name="Que T.C."/>
            <person name="Du C.H."/>
            <person name="Zhou Y.H."/>
            <person name="Cheng J.X."/>
            <person name="Dai P.F."/>
            <person name="Guo W.B."/>
            <person name="Han X.H."/>
            <person name="Huang E.J."/>
            <person name="Li L.F."/>
            <person name="Wei W."/>
            <person name="Gao Y.C."/>
            <person name="Liu J.Z."/>
            <person name="Shao H.Z."/>
            <person name="Wang X."/>
            <person name="Wang C.C."/>
            <person name="Yang T.C."/>
            <person name="Huo Q.B."/>
            <person name="Li W."/>
            <person name="Chen H.Y."/>
            <person name="Chen S.E."/>
            <person name="Zhou L.G."/>
            <person name="Ni X.B."/>
            <person name="Tian J.H."/>
            <person name="Sheng Y."/>
            <person name="Liu T."/>
            <person name="Pan Y.S."/>
            <person name="Xia L.Y."/>
            <person name="Li J."/>
            <person name="Zhao F."/>
            <person name="Cao W.C."/>
        </authorList>
    </citation>
    <scope>NUCLEOTIDE SEQUENCE [LARGE SCALE GENOMIC DNA]</scope>
    <source>
        <strain evidence="1">Iper-2018</strain>
    </source>
</reference>
<proteinExistence type="predicted"/>
<protein>
    <submittedName>
        <fullName evidence="1">Uncharacterized protein</fullName>
    </submittedName>
</protein>
<evidence type="ECO:0000313" key="1">
    <source>
        <dbReference type="EMBL" id="KAG0412804.1"/>
    </source>
</evidence>